<dbReference type="Proteomes" id="UP000188324">
    <property type="component" value="Chromosome"/>
</dbReference>
<accession>A0A1Q2CD89</accession>
<protein>
    <submittedName>
        <fullName evidence="1">Uncharacterized protein</fullName>
    </submittedName>
</protein>
<reference evidence="1 2" key="1">
    <citation type="journal article" date="2016" name="Int. J. Syst. Evol. Microbiol.">
        <title>Tessaracoccus flavus sp. nov., isolated from the drainage system of a lindane-producing factory.</title>
        <authorList>
            <person name="Kumari R."/>
            <person name="Singh P."/>
            <person name="Schumann P."/>
            <person name="Lal R."/>
        </authorList>
    </citation>
    <scope>NUCLEOTIDE SEQUENCE [LARGE SCALE GENOMIC DNA]</scope>
    <source>
        <strain evidence="1 2">RP1T</strain>
    </source>
</reference>
<proteinExistence type="predicted"/>
<evidence type="ECO:0000313" key="1">
    <source>
        <dbReference type="EMBL" id="AQP44061.1"/>
    </source>
</evidence>
<dbReference type="AlphaFoldDB" id="A0A1Q2CD89"/>
<organism evidence="1 2">
    <name type="scientific">Tessaracoccus flavus</name>
    <dbReference type="NCBI Taxonomy" id="1610493"/>
    <lineage>
        <taxon>Bacteria</taxon>
        <taxon>Bacillati</taxon>
        <taxon>Actinomycetota</taxon>
        <taxon>Actinomycetes</taxon>
        <taxon>Propionibacteriales</taxon>
        <taxon>Propionibacteriaceae</taxon>
        <taxon>Tessaracoccus</taxon>
    </lineage>
</organism>
<dbReference type="KEGG" id="tfl:RPIT_03885"/>
<name>A0A1Q2CD89_9ACTN</name>
<dbReference type="PROSITE" id="PS51257">
    <property type="entry name" value="PROKAR_LIPOPROTEIN"/>
    <property type="match status" value="1"/>
</dbReference>
<gene>
    <name evidence="1" type="ORF">RPIT_03885</name>
</gene>
<dbReference type="EMBL" id="CP019605">
    <property type="protein sequence ID" value="AQP44061.1"/>
    <property type="molecule type" value="Genomic_DNA"/>
</dbReference>
<sequence>MRYLRPVAAAILALFVASCATVRETPGDPSVAPSPTETLTILVDLPHYESVEDLASAADAIVKARVISSRSDLDLPDYTSDDPRVNPYIGASEAPSPEEIKAMGIPITVYTVEITESLAGKLSERSTIEVVEMGGLVDGVDHRVANLQPLATSKPDLLFLEEVRDGRYATVGMAQGRFTALSDGSYVSLSDTPLKIGTSADLQRLEQVVDG</sequence>
<keyword evidence="2" id="KW-1185">Reference proteome</keyword>
<dbReference type="RefSeq" id="WP_077340819.1">
    <property type="nucleotide sequence ID" value="NZ_CP019605.1"/>
</dbReference>
<evidence type="ECO:0000313" key="2">
    <source>
        <dbReference type="Proteomes" id="UP000188324"/>
    </source>
</evidence>